<dbReference type="InterPro" id="IPR032319">
    <property type="entry name" value="CLP1_P"/>
</dbReference>
<comment type="caution">
    <text evidence="11">The sequence shown here is derived from an EMBL/GenBank/DDBJ whole genome shotgun (WGS) entry which is preliminary data.</text>
</comment>
<keyword evidence="8" id="KW-0067">ATP-binding</keyword>
<dbReference type="PANTHER" id="PTHR12755">
    <property type="entry name" value="CLEAVAGE/POLYADENYLATION FACTOR IA SUBUNIT CLP1P"/>
    <property type="match status" value="1"/>
</dbReference>
<keyword evidence="6" id="KW-0547">Nucleotide-binding</keyword>
<evidence type="ECO:0000256" key="1">
    <source>
        <dbReference type="ARBA" id="ARBA00003798"/>
    </source>
</evidence>
<dbReference type="Proteomes" id="UP000664169">
    <property type="component" value="Unassembled WGS sequence"/>
</dbReference>
<keyword evidence="5" id="KW-0808">Transferase</keyword>
<dbReference type="GO" id="GO:0000448">
    <property type="term" value="P:cleavage in ITS2 between 5.8S rRNA and LSU-rRNA of tricistronic rRNA transcript (SSU-rRNA, 5.8S rRNA, LSU-rRNA)"/>
    <property type="evidence" value="ECO:0007669"/>
    <property type="project" value="TreeGrafter"/>
</dbReference>
<organism evidence="11 12">
    <name type="scientific">Gomphillus americanus</name>
    <dbReference type="NCBI Taxonomy" id="1940652"/>
    <lineage>
        <taxon>Eukaryota</taxon>
        <taxon>Fungi</taxon>
        <taxon>Dikarya</taxon>
        <taxon>Ascomycota</taxon>
        <taxon>Pezizomycotina</taxon>
        <taxon>Lecanoromycetes</taxon>
        <taxon>OSLEUM clade</taxon>
        <taxon>Ostropomycetidae</taxon>
        <taxon>Ostropales</taxon>
        <taxon>Graphidaceae</taxon>
        <taxon>Gomphilloideae</taxon>
        <taxon>Gomphillus</taxon>
    </lineage>
</organism>
<dbReference type="InterPro" id="IPR027417">
    <property type="entry name" value="P-loop_NTPase"/>
</dbReference>
<comment type="similarity">
    <text evidence="2">Belongs to the Clp1 family. NOL9/GRC3 subfamily.</text>
</comment>
<dbReference type="InterPro" id="IPR045116">
    <property type="entry name" value="Clp1/Grc3"/>
</dbReference>
<evidence type="ECO:0000259" key="10">
    <source>
        <dbReference type="Pfam" id="PF16575"/>
    </source>
</evidence>
<keyword evidence="12" id="KW-1185">Reference proteome</keyword>
<feature type="region of interest" description="Disordered" evidence="9">
    <location>
        <begin position="1"/>
        <end position="69"/>
    </location>
</feature>
<evidence type="ECO:0000256" key="6">
    <source>
        <dbReference type="ARBA" id="ARBA00022741"/>
    </source>
</evidence>
<evidence type="ECO:0000256" key="7">
    <source>
        <dbReference type="ARBA" id="ARBA00022777"/>
    </source>
</evidence>
<evidence type="ECO:0000256" key="2">
    <source>
        <dbReference type="ARBA" id="ARBA00011003"/>
    </source>
</evidence>
<dbReference type="EMBL" id="CAJPDQ010000027">
    <property type="protein sequence ID" value="CAF9927466.1"/>
    <property type="molecule type" value="Genomic_DNA"/>
</dbReference>
<comment type="function">
    <text evidence="1">Polynucleotide 5'-kinase involved in rRNA processing.</text>
</comment>
<evidence type="ECO:0000256" key="4">
    <source>
        <dbReference type="ARBA" id="ARBA00019824"/>
    </source>
</evidence>
<keyword evidence="7" id="KW-0418">Kinase</keyword>
<evidence type="ECO:0000313" key="11">
    <source>
        <dbReference type="EMBL" id="CAF9927466.1"/>
    </source>
</evidence>
<evidence type="ECO:0000313" key="12">
    <source>
        <dbReference type="Proteomes" id="UP000664169"/>
    </source>
</evidence>
<dbReference type="GO" id="GO:0005524">
    <property type="term" value="F:ATP binding"/>
    <property type="evidence" value="ECO:0007669"/>
    <property type="project" value="UniProtKB-KW"/>
</dbReference>
<protein>
    <recommendedName>
        <fullName evidence="4">Polynucleotide 5'-hydroxyl-kinase GRC3</fullName>
    </recommendedName>
    <alternativeName>
        <fullName evidence="3">Polynucleotide 5'-hydroxyl-kinase grc3</fullName>
    </alternativeName>
</protein>
<dbReference type="GO" id="GO:0051731">
    <property type="term" value="F:polynucleotide 5'-hydroxyl-kinase activity"/>
    <property type="evidence" value="ECO:0007669"/>
    <property type="project" value="InterPro"/>
</dbReference>
<dbReference type="AlphaFoldDB" id="A0A8H3FMR8"/>
<gene>
    <name evidence="11" type="ORF">GOMPHAMPRED_004402</name>
</gene>
<evidence type="ECO:0000256" key="9">
    <source>
        <dbReference type="SAM" id="MobiDB-lite"/>
    </source>
</evidence>
<evidence type="ECO:0000256" key="5">
    <source>
        <dbReference type="ARBA" id="ARBA00022679"/>
    </source>
</evidence>
<sequence length="745" mass="82660">MPQSAFAARKAAVEEQAKNEPTVVSLLEGNPAAKTAGEGSRLRDGSSRLRRKRKRTVGNSTTASQSSTRTYKLNTKQELIHAVSIDVKPVTHIHVEHHPEPGALEAESQVLVLTPGLIPDSTAPPSQQEHKIVWSNSYRDADVEVHAGQSLAVIGEYDLWLKKGSISVLGATIHSSSKLYRIYAPQTHAIPLIKALTNPFGPFLQIAEFRLCSAYSGIRQLRKCNARFSRIWCSEQGSIASFRILSHGEPDPHPVFSIPEGWQRQAIKALEYETPPVLMICGPKNAGKSSFARYLSNSFLSRKYAESGVAYLDLDPGQPEYAAPTDLSLIHVKTFNLGPPFTHPIASEDQNNLLIRQHHFGYFSPRDDLNHYLDCASDLFNHYKRSLQPLGCPLVLNTSGWIHGLGLESILSLAKHTLPSHMIYLASSEVDEESRLGLQRSITKLGCDFVLLPVENYPPGLRSAADLRSMQFSSYFHLDTPEYGQCRWNSGLLSTSKSIALPYDGEEKIISGILLLGDQINYDMLEAAVSKTVVALVAVEQSSSLHKILYNSENVNPRATDIDNTDMQNGSTNNFEIHDTSSDDGELQENPRCNLSYNEEGIPFLSCDHSVNFPLDPATSWSMGQVLLDKIDTQQKVFHVRTSITLHAMRSCLEQGMSLVLVRGQLGMPEWAYLEEYSLSRAIHEDMTELRDLDGHEGIDKIPSLDLKAWAQGVEYVEYQDSQSMGGLNKVRRIRRNLGATGGKT</sequence>
<dbReference type="GO" id="GO:0005634">
    <property type="term" value="C:nucleus"/>
    <property type="evidence" value="ECO:0007669"/>
    <property type="project" value="TreeGrafter"/>
</dbReference>
<proteinExistence type="inferred from homology"/>
<feature type="region of interest" description="Disordered" evidence="9">
    <location>
        <begin position="563"/>
        <end position="589"/>
    </location>
</feature>
<dbReference type="Gene3D" id="3.40.50.300">
    <property type="entry name" value="P-loop containing nucleotide triphosphate hydrolases"/>
    <property type="match status" value="1"/>
</dbReference>
<dbReference type="Pfam" id="PF16575">
    <property type="entry name" value="CLP1_P"/>
    <property type="match status" value="1"/>
</dbReference>
<feature type="domain" description="Clp1 P-loop" evidence="10">
    <location>
        <begin position="282"/>
        <end position="477"/>
    </location>
</feature>
<feature type="compositionally biased region" description="Polar residues" evidence="9">
    <location>
        <begin position="565"/>
        <end position="575"/>
    </location>
</feature>
<name>A0A8H3FMR8_9LECA</name>
<evidence type="ECO:0000256" key="8">
    <source>
        <dbReference type="ARBA" id="ARBA00022840"/>
    </source>
</evidence>
<dbReference type="PANTHER" id="PTHR12755:SF3">
    <property type="entry name" value="POLYNUCLEOTIDE 5'-HYDROXYL-KINASE NOL9"/>
    <property type="match status" value="1"/>
</dbReference>
<feature type="compositionally biased region" description="Polar residues" evidence="9">
    <location>
        <begin position="57"/>
        <end position="69"/>
    </location>
</feature>
<evidence type="ECO:0000256" key="3">
    <source>
        <dbReference type="ARBA" id="ARBA00018706"/>
    </source>
</evidence>
<reference evidence="11" key="1">
    <citation type="submission" date="2021-03" db="EMBL/GenBank/DDBJ databases">
        <authorList>
            <person name="Tagirdzhanova G."/>
        </authorList>
    </citation>
    <scope>NUCLEOTIDE SEQUENCE</scope>
</reference>
<accession>A0A8H3FMR8</accession>
<dbReference type="OrthoDB" id="4054781at2759"/>
<dbReference type="SUPFAM" id="SSF52540">
    <property type="entry name" value="P-loop containing nucleoside triphosphate hydrolases"/>
    <property type="match status" value="1"/>
</dbReference>